<proteinExistence type="predicted"/>
<accession>A0A3G2KHZ5</accession>
<sequence>MIRVVALATCQFSRGGLFDSRPADKNIHLVRMTASGGTPGPTLCGVDRFAKGGPGFSMGGGISGPGVEAVPCPECEAVAGREYAAAPVWSSSFKGLFRGRASAPWSVRHLPVVATEVLS</sequence>
<name>A0A3G2KHZ5_9CAUD</name>
<protein>
    <submittedName>
        <fullName evidence="1">Uncharacterized protein</fullName>
    </submittedName>
</protein>
<gene>
    <name evidence="1" type="primary">60</name>
    <name evidence="1" type="ORF">PBI_MELONS_60</name>
</gene>
<evidence type="ECO:0000313" key="2">
    <source>
        <dbReference type="Proteomes" id="UP000268850"/>
    </source>
</evidence>
<dbReference type="Proteomes" id="UP000268850">
    <property type="component" value="Segment"/>
</dbReference>
<evidence type="ECO:0000313" key="1">
    <source>
        <dbReference type="EMBL" id="AYN58606.1"/>
    </source>
</evidence>
<organism evidence="1 2">
    <name type="scientific">Arthrobacter phage Melons</name>
    <dbReference type="NCBI Taxonomy" id="2419962"/>
    <lineage>
        <taxon>Viruses</taxon>
        <taxon>Duplodnaviria</taxon>
        <taxon>Heunggongvirae</taxon>
        <taxon>Uroviricota</taxon>
        <taxon>Caudoviricetes</taxon>
        <taxon>Coralvirus</taxon>
        <taxon>Coralvirus coral</taxon>
    </lineage>
</organism>
<reference evidence="1 2" key="1">
    <citation type="submission" date="2018-09" db="EMBL/GenBank/DDBJ databases">
        <authorList>
            <person name="Giglietti G."/>
            <person name="Stoner T.H."/>
            <person name="Garlena R.A."/>
            <person name="Russell D.A."/>
            <person name="Pope W.H."/>
            <person name="Jacobs-Sera D."/>
            <person name="Hatfull G.F."/>
        </authorList>
    </citation>
    <scope>NUCLEOTIDE SEQUENCE [LARGE SCALE GENOMIC DNA]</scope>
</reference>
<dbReference type="EMBL" id="MH834620">
    <property type="protein sequence ID" value="AYN58606.1"/>
    <property type="molecule type" value="Genomic_DNA"/>
</dbReference>